<organism evidence="2 3">
    <name type="scientific">Cordylochernes scorpioides</name>
    <dbReference type="NCBI Taxonomy" id="51811"/>
    <lineage>
        <taxon>Eukaryota</taxon>
        <taxon>Metazoa</taxon>
        <taxon>Ecdysozoa</taxon>
        <taxon>Arthropoda</taxon>
        <taxon>Chelicerata</taxon>
        <taxon>Arachnida</taxon>
        <taxon>Pseudoscorpiones</taxon>
        <taxon>Cheliferoidea</taxon>
        <taxon>Chernetidae</taxon>
        <taxon>Cordylochernes</taxon>
    </lineage>
</organism>
<feature type="compositionally biased region" description="Acidic residues" evidence="1">
    <location>
        <begin position="1"/>
        <end position="10"/>
    </location>
</feature>
<proteinExistence type="predicted"/>
<keyword evidence="3" id="KW-1185">Reference proteome</keyword>
<evidence type="ECO:0000313" key="3">
    <source>
        <dbReference type="Proteomes" id="UP001235939"/>
    </source>
</evidence>
<gene>
    <name evidence="2" type="ORF">LAZ67_23000425</name>
</gene>
<name>A0ABY6LPZ6_9ARAC</name>
<accession>A0ABY6LPZ6</accession>
<reference evidence="2 3" key="1">
    <citation type="submission" date="2022-03" db="EMBL/GenBank/DDBJ databases">
        <title>A chromosomal length assembly of Cordylochernes scorpioides.</title>
        <authorList>
            <person name="Zeh D."/>
            <person name="Zeh J."/>
        </authorList>
    </citation>
    <scope>NUCLEOTIDE SEQUENCE [LARGE SCALE GENOMIC DNA]</scope>
    <source>
        <strain evidence="2">IN4F17</strain>
        <tissue evidence="2">Whole Body</tissue>
    </source>
</reference>
<protein>
    <submittedName>
        <fullName evidence="2">Uncharacterized protein</fullName>
    </submittedName>
</protein>
<evidence type="ECO:0000313" key="2">
    <source>
        <dbReference type="EMBL" id="UYV83292.1"/>
    </source>
</evidence>
<dbReference type="Proteomes" id="UP001235939">
    <property type="component" value="Chromosome 23"/>
</dbReference>
<sequence>MCAVEELEEWDPLKSDFTKPTNSYDIPTDDPEMAVVGYKSHPKMTHARENHEEMTQKIGALIRENTRTTIRELVEETGVSYGTCQKILTEDLGLERKFSKFVQKNT</sequence>
<evidence type="ECO:0000256" key="1">
    <source>
        <dbReference type="SAM" id="MobiDB-lite"/>
    </source>
</evidence>
<dbReference type="EMBL" id="CP092885">
    <property type="protein sequence ID" value="UYV83292.1"/>
    <property type="molecule type" value="Genomic_DNA"/>
</dbReference>
<feature type="region of interest" description="Disordered" evidence="1">
    <location>
        <begin position="1"/>
        <end position="31"/>
    </location>
</feature>